<dbReference type="SUPFAM" id="SSF51735">
    <property type="entry name" value="NAD(P)-binding Rossmann-fold domains"/>
    <property type="match status" value="1"/>
</dbReference>
<dbReference type="InterPro" id="IPR036291">
    <property type="entry name" value="NAD(P)-bd_dom_sf"/>
</dbReference>
<comment type="caution">
    <text evidence="3">The sequence shown here is derived from an EMBL/GenBank/DDBJ whole genome shotgun (WGS) entry which is preliminary data.</text>
</comment>
<dbReference type="InterPro" id="IPR001509">
    <property type="entry name" value="Epimerase_deHydtase"/>
</dbReference>
<keyword evidence="4" id="KW-1185">Reference proteome</keyword>
<gene>
    <name evidence="3" type="ORF">DHEL01_v205894</name>
</gene>
<dbReference type="PANTHER" id="PTHR12126">
    <property type="entry name" value="NADH-UBIQUINONE OXIDOREDUCTASE 39 KDA SUBUNIT-RELATED"/>
    <property type="match status" value="1"/>
</dbReference>
<feature type="domain" description="NAD-dependent epimerase/dehydratase" evidence="2">
    <location>
        <begin position="9"/>
        <end position="86"/>
    </location>
</feature>
<protein>
    <submittedName>
        <fullName evidence="3">NAD dependent epimerase/dehydratase</fullName>
    </submittedName>
</protein>
<dbReference type="Pfam" id="PF01370">
    <property type="entry name" value="Epimerase"/>
    <property type="match status" value="1"/>
</dbReference>
<name>A0A2P5HZN9_DIAHE</name>
<reference evidence="3" key="1">
    <citation type="submission" date="2017-09" db="EMBL/GenBank/DDBJ databases">
        <title>Polyketide synthases of a Diaporthe helianthi virulent isolate.</title>
        <authorList>
            <person name="Baroncelli R."/>
        </authorList>
    </citation>
    <scope>NUCLEOTIDE SEQUENCE [LARGE SCALE GENOMIC DNA]</scope>
    <source>
        <strain evidence="3">7/96</strain>
    </source>
</reference>
<dbReference type="AlphaFoldDB" id="A0A2P5HZN9"/>
<evidence type="ECO:0000313" key="4">
    <source>
        <dbReference type="Proteomes" id="UP000094444"/>
    </source>
</evidence>
<dbReference type="Gene3D" id="3.40.50.720">
    <property type="entry name" value="NAD(P)-binding Rossmann-like Domain"/>
    <property type="match status" value="1"/>
</dbReference>
<dbReference type="PANTHER" id="PTHR12126:SF16">
    <property type="entry name" value="MIOREX COMPLEX COMPONENT 2"/>
    <property type="match status" value="1"/>
</dbReference>
<dbReference type="GO" id="GO:0044877">
    <property type="term" value="F:protein-containing complex binding"/>
    <property type="evidence" value="ECO:0007669"/>
    <property type="project" value="TreeGrafter"/>
</dbReference>
<dbReference type="InParanoid" id="A0A2P5HZN9"/>
<evidence type="ECO:0000313" key="3">
    <source>
        <dbReference type="EMBL" id="POS75717.1"/>
    </source>
</evidence>
<evidence type="ECO:0000259" key="2">
    <source>
        <dbReference type="Pfam" id="PF01370"/>
    </source>
</evidence>
<proteinExistence type="predicted"/>
<feature type="region of interest" description="Disordered" evidence="1">
    <location>
        <begin position="112"/>
        <end position="135"/>
    </location>
</feature>
<dbReference type="FunCoup" id="A0A2P5HZN9">
    <property type="interactions" value="95"/>
</dbReference>
<accession>A0A2P5HZN9</accession>
<dbReference type="STRING" id="158607.A0A2P5HZN9"/>
<sequence>MSKSAAKKIVVCGGNGFLGSRICKFAVARGWDVTSISRSGEPKWSAVTASSTPPSWAHKVSWESADIFQPTAYAPLLKGADYIVHSMGILLEADYKGVVSGQESPIAGLRKAFDSTRGSPNPLERDGGTDNYKAPENEKQLTYENMNRDSAVLVARAAEQGIGDGESAAAATGGPAFLYVSAAGGAPVLPRRYIDTKREAESLIASGFPRMRGIFLRPPFLYDSSRPFTIPMAAMTGVGAVFNGLTRGVFGGLMGAAGAKPLKVDVVAQAAVEALSDESVRGPVEVPEIEELANKGWRKDML</sequence>
<evidence type="ECO:0000256" key="1">
    <source>
        <dbReference type="SAM" id="MobiDB-lite"/>
    </source>
</evidence>
<organism evidence="3 4">
    <name type="scientific">Diaporthe helianthi</name>
    <dbReference type="NCBI Taxonomy" id="158607"/>
    <lineage>
        <taxon>Eukaryota</taxon>
        <taxon>Fungi</taxon>
        <taxon>Dikarya</taxon>
        <taxon>Ascomycota</taxon>
        <taxon>Pezizomycotina</taxon>
        <taxon>Sordariomycetes</taxon>
        <taxon>Sordariomycetidae</taxon>
        <taxon>Diaporthales</taxon>
        <taxon>Diaporthaceae</taxon>
        <taxon>Diaporthe</taxon>
    </lineage>
</organism>
<dbReference type="Proteomes" id="UP000094444">
    <property type="component" value="Unassembled WGS sequence"/>
</dbReference>
<dbReference type="EMBL" id="MAVT02000453">
    <property type="protein sequence ID" value="POS75717.1"/>
    <property type="molecule type" value="Genomic_DNA"/>
</dbReference>
<dbReference type="OrthoDB" id="276721at2759"/>
<feature type="compositionally biased region" description="Basic and acidic residues" evidence="1">
    <location>
        <begin position="123"/>
        <end position="135"/>
    </location>
</feature>
<dbReference type="InterPro" id="IPR051207">
    <property type="entry name" value="ComplexI_NDUFA9_subunit"/>
</dbReference>
<dbReference type="GO" id="GO:0005739">
    <property type="term" value="C:mitochondrion"/>
    <property type="evidence" value="ECO:0007669"/>
    <property type="project" value="TreeGrafter"/>
</dbReference>